<proteinExistence type="predicted"/>
<name>A0ABP7BAC1_9MICO</name>
<dbReference type="Proteomes" id="UP001410795">
    <property type="component" value="Unassembled WGS sequence"/>
</dbReference>
<protein>
    <recommendedName>
        <fullName evidence="1">4Fe-4S Wbl-type domain-containing protein</fullName>
    </recommendedName>
</protein>
<dbReference type="Pfam" id="PF02467">
    <property type="entry name" value="Whib"/>
    <property type="match status" value="1"/>
</dbReference>
<sequence length="108" mass="11296">MTAILPPAALRSRLGGALVDEPTARYTPMRDATAERDRLDAVLTAHAPACAGDDRFTADHPTTADVDAMAAVCATCPAQAACDDYAAAALPPVGVWAGTRYPRREATR</sequence>
<comment type="caution">
    <text evidence="2">The sequence shown here is derived from an EMBL/GenBank/DDBJ whole genome shotgun (WGS) entry which is preliminary data.</text>
</comment>
<evidence type="ECO:0000313" key="3">
    <source>
        <dbReference type="Proteomes" id="UP001410795"/>
    </source>
</evidence>
<dbReference type="PROSITE" id="PS51674">
    <property type="entry name" value="4FE4S_WBL"/>
    <property type="match status" value="1"/>
</dbReference>
<evidence type="ECO:0000259" key="1">
    <source>
        <dbReference type="PROSITE" id="PS51674"/>
    </source>
</evidence>
<dbReference type="RefSeq" id="WP_221854984.1">
    <property type="nucleotide sequence ID" value="NZ_BAAAYV010000005.1"/>
</dbReference>
<reference evidence="3" key="1">
    <citation type="journal article" date="2019" name="Int. J. Syst. Evol. Microbiol.">
        <title>The Global Catalogue of Microorganisms (GCM) 10K type strain sequencing project: providing services to taxonomists for standard genome sequencing and annotation.</title>
        <authorList>
            <consortium name="The Broad Institute Genomics Platform"/>
            <consortium name="The Broad Institute Genome Sequencing Center for Infectious Disease"/>
            <person name="Wu L."/>
            <person name="Ma J."/>
        </authorList>
    </citation>
    <scope>NUCLEOTIDE SEQUENCE [LARGE SCALE GENOMIC DNA]</scope>
    <source>
        <strain evidence="3">JCM 16546</strain>
    </source>
</reference>
<feature type="domain" description="4Fe-4S Wbl-type" evidence="1">
    <location>
        <begin position="49"/>
        <end position="106"/>
    </location>
</feature>
<organism evidence="2 3">
    <name type="scientific">Microbacterium marinilacus</name>
    <dbReference type="NCBI Taxonomy" id="415209"/>
    <lineage>
        <taxon>Bacteria</taxon>
        <taxon>Bacillati</taxon>
        <taxon>Actinomycetota</taxon>
        <taxon>Actinomycetes</taxon>
        <taxon>Micrococcales</taxon>
        <taxon>Microbacteriaceae</taxon>
        <taxon>Microbacterium</taxon>
    </lineage>
</organism>
<dbReference type="InterPro" id="IPR034768">
    <property type="entry name" value="4FE4S_WBL"/>
</dbReference>
<gene>
    <name evidence="2" type="ORF">GCM10022202_13250</name>
</gene>
<evidence type="ECO:0000313" key="2">
    <source>
        <dbReference type="EMBL" id="GAA3654477.1"/>
    </source>
</evidence>
<keyword evidence="3" id="KW-1185">Reference proteome</keyword>
<dbReference type="EMBL" id="BAAAYV010000005">
    <property type="protein sequence ID" value="GAA3654477.1"/>
    <property type="molecule type" value="Genomic_DNA"/>
</dbReference>
<accession>A0ABP7BAC1</accession>